<dbReference type="CDD" id="cd14694">
    <property type="entry name" value="bZIP_NFIL3"/>
    <property type="match status" value="1"/>
</dbReference>
<keyword evidence="4" id="KW-0804">Transcription</keyword>
<keyword evidence="5" id="KW-0539">Nucleus</keyword>
<accession>A0A8C6STS3</accession>
<dbReference type="SMART" id="SM00338">
    <property type="entry name" value="BRLZ"/>
    <property type="match status" value="1"/>
</dbReference>
<evidence type="ECO:0000259" key="7">
    <source>
        <dbReference type="PROSITE" id="PS50217"/>
    </source>
</evidence>
<dbReference type="PROSITE" id="PS50217">
    <property type="entry name" value="BZIP"/>
    <property type="match status" value="1"/>
</dbReference>
<evidence type="ECO:0000256" key="6">
    <source>
        <dbReference type="SAM" id="MobiDB-lite"/>
    </source>
</evidence>
<dbReference type="InterPro" id="IPR004827">
    <property type="entry name" value="bZIP"/>
</dbReference>
<dbReference type="InterPro" id="IPR046347">
    <property type="entry name" value="bZIP_sf"/>
</dbReference>
<dbReference type="PANTHER" id="PTHR15284:SF0">
    <property type="entry name" value="GH23983P"/>
    <property type="match status" value="1"/>
</dbReference>
<dbReference type="GO" id="GO:0003677">
    <property type="term" value="F:DNA binding"/>
    <property type="evidence" value="ECO:0007669"/>
    <property type="project" value="UniProtKB-KW"/>
</dbReference>
<keyword evidence="9" id="KW-1185">Reference proteome</keyword>
<name>A0A8C6STS3_9GOBI</name>
<dbReference type="GO" id="GO:0005634">
    <property type="term" value="C:nucleus"/>
    <property type="evidence" value="ECO:0007669"/>
    <property type="project" value="TreeGrafter"/>
</dbReference>
<dbReference type="Gene3D" id="1.20.5.170">
    <property type="match status" value="1"/>
</dbReference>
<evidence type="ECO:0000256" key="2">
    <source>
        <dbReference type="ARBA" id="ARBA00023015"/>
    </source>
</evidence>
<feature type="domain" description="BZIP" evidence="7">
    <location>
        <begin position="41"/>
        <end position="91"/>
    </location>
</feature>
<dbReference type="FunFam" id="1.20.5.170:FF:000025">
    <property type="entry name" value="nuclear factor interleukin-3-regulated protein-like"/>
    <property type="match status" value="1"/>
</dbReference>
<dbReference type="InterPro" id="IPR047106">
    <property type="entry name" value="NFIL3-like_bZIP"/>
</dbReference>
<dbReference type="Pfam" id="PF07716">
    <property type="entry name" value="bZIP_2"/>
    <property type="match status" value="1"/>
</dbReference>
<dbReference type="PANTHER" id="PTHR15284">
    <property type="entry name" value="NUCLEAR FACTOR INTERLEUKIN-3-REGULATED PROTEIN"/>
    <property type="match status" value="1"/>
</dbReference>
<dbReference type="AlphaFoldDB" id="A0A8C6STS3"/>
<dbReference type="InterPro" id="IPR047229">
    <property type="entry name" value="NFIL3-like"/>
</dbReference>
<keyword evidence="2" id="KW-0805">Transcription regulation</keyword>
<feature type="region of interest" description="Disordered" evidence="6">
    <location>
        <begin position="196"/>
        <end position="225"/>
    </location>
</feature>
<protein>
    <submittedName>
        <fullName evidence="8">Nuclear factor, interleukin 3 regulated, member 4</fullName>
    </submittedName>
</protein>
<evidence type="ECO:0000256" key="3">
    <source>
        <dbReference type="ARBA" id="ARBA00023125"/>
    </source>
</evidence>
<reference evidence="8" key="1">
    <citation type="submission" date="2025-08" db="UniProtKB">
        <authorList>
            <consortium name="Ensembl"/>
        </authorList>
    </citation>
    <scope>IDENTIFICATION</scope>
</reference>
<evidence type="ECO:0000313" key="8">
    <source>
        <dbReference type="Ensembl" id="ENSNMLP00000010825.1"/>
    </source>
</evidence>
<dbReference type="GO" id="GO:0003700">
    <property type="term" value="F:DNA-binding transcription factor activity"/>
    <property type="evidence" value="ECO:0007669"/>
    <property type="project" value="InterPro"/>
</dbReference>
<feature type="compositionally biased region" description="Polar residues" evidence="6">
    <location>
        <begin position="210"/>
        <end position="225"/>
    </location>
</feature>
<evidence type="ECO:0000256" key="5">
    <source>
        <dbReference type="ARBA" id="ARBA00023242"/>
    </source>
</evidence>
<evidence type="ECO:0000256" key="4">
    <source>
        <dbReference type="ARBA" id="ARBA00023163"/>
    </source>
</evidence>
<dbReference type="SUPFAM" id="SSF57959">
    <property type="entry name" value="Leucine zipper domain"/>
    <property type="match status" value="1"/>
</dbReference>
<reference evidence="8" key="2">
    <citation type="submission" date="2025-09" db="UniProtKB">
        <authorList>
            <consortium name="Ensembl"/>
        </authorList>
    </citation>
    <scope>IDENTIFICATION</scope>
</reference>
<keyword evidence="3" id="KW-0238">DNA-binding</keyword>
<dbReference type="Proteomes" id="UP000694523">
    <property type="component" value="Unplaced"/>
</dbReference>
<dbReference type="Ensembl" id="ENSNMLT00000012251.1">
    <property type="protein sequence ID" value="ENSNMLP00000010825.1"/>
    <property type="gene ID" value="ENSNMLG00000007461.1"/>
</dbReference>
<sequence>MESLSPNFESGQSILALHADNEVTRRGSRRKREFIPDEQKDNLYWEKRRKNNEAAKRSREKRRLSDYVVETHLMALKEENTRLRAEMMAIKIHFGLAHPAAYTAYQLSHLQEQARGGAQGRTSHLAMQMDYWRSQESPLLSYTQPPHVFIPPLPTRSNPYLNQQSGAGSSLFTPLMYPKSLQPTLHQADVRVLRPSPRKDLWDEDEQQVPRVSTLSGPTQTPKQNNHVYYKKNLALV</sequence>
<evidence type="ECO:0000313" key="9">
    <source>
        <dbReference type="Proteomes" id="UP000694523"/>
    </source>
</evidence>
<dbReference type="GO" id="GO:0007623">
    <property type="term" value="P:circadian rhythm"/>
    <property type="evidence" value="ECO:0007669"/>
    <property type="project" value="TreeGrafter"/>
</dbReference>
<evidence type="ECO:0000256" key="1">
    <source>
        <dbReference type="ARBA" id="ARBA00006079"/>
    </source>
</evidence>
<dbReference type="PROSITE" id="PS00036">
    <property type="entry name" value="BZIP_BASIC"/>
    <property type="match status" value="1"/>
</dbReference>
<comment type="similarity">
    <text evidence="1">Belongs to the bZIP family. NFIL3 subfamily.</text>
</comment>
<organism evidence="8 9">
    <name type="scientific">Neogobius melanostomus</name>
    <name type="common">round goby</name>
    <dbReference type="NCBI Taxonomy" id="47308"/>
    <lineage>
        <taxon>Eukaryota</taxon>
        <taxon>Metazoa</taxon>
        <taxon>Chordata</taxon>
        <taxon>Craniata</taxon>
        <taxon>Vertebrata</taxon>
        <taxon>Euteleostomi</taxon>
        <taxon>Actinopterygii</taxon>
        <taxon>Neopterygii</taxon>
        <taxon>Teleostei</taxon>
        <taxon>Neoteleostei</taxon>
        <taxon>Acanthomorphata</taxon>
        <taxon>Gobiaria</taxon>
        <taxon>Gobiiformes</taxon>
        <taxon>Gobioidei</taxon>
        <taxon>Gobiidae</taxon>
        <taxon>Benthophilinae</taxon>
        <taxon>Neogobiini</taxon>
        <taxon>Neogobius</taxon>
    </lineage>
</organism>
<proteinExistence type="inferred from homology"/>